<dbReference type="AlphaFoldDB" id="A0A5R9IKE6"/>
<evidence type="ECO:0000313" key="1">
    <source>
        <dbReference type="EMBL" id="TLU65762.1"/>
    </source>
</evidence>
<keyword evidence="2" id="KW-1185">Reference proteome</keyword>
<dbReference type="OrthoDB" id="5750656at2"/>
<proteinExistence type="predicted"/>
<gene>
    <name evidence="1" type="ORF">FE810_07550</name>
</gene>
<dbReference type="EMBL" id="VCBC01000006">
    <property type="protein sequence ID" value="TLU65762.1"/>
    <property type="molecule type" value="Genomic_DNA"/>
</dbReference>
<protein>
    <submittedName>
        <fullName evidence="1">TIGR03016 family PEP-CTERM system-associated outer membrane protein</fullName>
    </submittedName>
</protein>
<dbReference type="RefSeq" id="WP_138319423.1">
    <property type="nucleotide sequence ID" value="NZ_VCBC01000006.1"/>
</dbReference>
<organism evidence="1 2">
    <name type="scientific">Thalassotalea litorea</name>
    <dbReference type="NCBI Taxonomy" id="2020715"/>
    <lineage>
        <taxon>Bacteria</taxon>
        <taxon>Pseudomonadati</taxon>
        <taxon>Pseudomonadota</taxon>
        <taxon>Gammaproteobacteria</taxon>
        <taxon>Alteromonadales</taxon>
        <taxon>Colwelliaceae</taxon>
        <taxon>Thalassotalea</taxon>
    </lineage>
</organism>
<dbReference type="NCBIfam" id="TIGR03016">
    <property type="entry name" value="pepcterm_hypo_1"/>
    <property type="match status" value="1"/>
</dbReference>
<dbReference type="InterPro" id="IPR017467">
    <property type="entry name" value="CHP03016_PEP-CTERM"/>
</dbReference>
<accession>A0A5R9IKE6</accession>
<sequence length="539" mass="61075">MVLTVTDTIIKLFYKLSVLAVCTVLTFSSYAEPWIITPRVSVEEVVTDNVELSPNDETISFVTLISPGINAQYVSGGAIADIDYEFIQVLYSHDLGARDNFNQMEAFGRIELWPEGFAAFASYSIDNVAENSARNALADLVAGNTVQFQRFRAGIDYNVTSTSVITSAQLAYLYDTAQDAIGDREGYSGFFNTQSGSAARNVFWDASGQILDTSNNRRSGQYWNADIVIGWITPFKLNPFVRFYDEDTDGNLLDTQIQGTSSIGAGIRWKVTNSLDIDVAWNQVDEDSAEIPEVDFLDPPEDYVSGSINWQPSARTQLKAKYFQRFYGDAYQASFRHRVRKLSTTLSYNEAVELFDRYNFVDQELEVWCLGLTPDDLSSCIVGPDDSFDLTGYTFVGFASDVGLRQSETYSLNKTLNFSTSLSLKRTTYRLGLRKTKRTELEFGDDDNYHYLNIGASREVTRNATLDASFTFFKNEFDRDYDEAEEQIDHYRIWSAEWVEDLNSALTVTIYGQHLNRNSNRDLLNYNENRIGIKLVKEF</sequence>
<comment type="caution">
    <text evidence="1">The sequence shown here is derived from an EMBL/GenBank/DDBJ whole genome shotgun (WGS) entry which is preliminary data.</text>
</comment>
<reference evidence="1 2" key="1">
    <citation type="submission" date="2019-05" db="EMBL/GenBank/DDBJ databases">
        <title>Genome sequences of Thalassotalea litorea 1K03283.</title>
        <authorList>
            <person name="Zhang D."/>
        </authorList>
    </citation>
    <scope>NUCLEOTIDE SEQUENCE [LARGE SCALE GENOMIC DNA]</scope>
    <source>
        <strain evidence="1 2">MCCC 1K03283</strain>
    </source>
</reference>
<evidence type="ECO:0000313" key="2">
    <source>
        <dbReference type="Proteomes" id="UP000307790"/>
    </source>
</evidence>
<dbReference type="Proteomes" id="UP000307790">
    <property type="component" value="Unassembled WGS sequence"/>
</dbReference>
<name>A0A5R9IKE6_9GAMM</name>